<evidence type="ECO:0000256" key="4">
    <source>
        <dbReference type="ARBA" id="ARBA00022452"/>
    </source>
</evidence>
<dbReference type="OrthoDB" id="9803054at2"/>
<evidence type="ECO:0000313" key="14">
    <source>
        <dbReference type="EMBL" id="AFV00005.1"/>
    </source>
</evidence>
<dbReference type="HOGENOM" id="CLU_018618_1_0_6"/>
<reference evidence="14 15" key="1">
    <citation type="journal article" date="2013" name="Genome Announc.">
        <title>Complete genome sequence of Simiduia agarivorans SA1(T), a marine bacterium able to degrade a variety of polysaccharides.</title>
        <authorList>
            <person name="Lin S.Y."/>
            <person name="Shieh W.Y."/>
            <person name="Chen J.S."/>
            <person name="Tang S.L."/>
        </authorList>
    </citation>
    <scope>NUCLEOTIDE SEQUENCE [LARGE SCALE GENOMIC DNA]</scope>
    <source>
        <strain evidence="15">DSM 21679 / JCM 13881 / BCRC 17597 / SA1</strain>
    </source>
</reference>
<dbReference type="PANTHER" id="PTHR12815:SF47">
    <property type="entry name" value="TRANSLOCATION AND ASSEMBLY MODULE SUBUNIT TAMA"/>
    <property type="match status" value="1"/>
</dbReference>
<evidence type="ECO:0000256" key="5">
    <source>
        <dbReference type="ARBA" id="ARBA00022692"/>
    </source>
</evidence>
<dbReference type="RefSeq" id="WP_015048157.1">
    <property type="nucleotide sequence ID" value="NC_018868.3"/>
</dbReference>
<keyword evidence="8" id="KW-0998">Cell outer membrane</keyword>
<evidence type="ECO:0000256" key="9">
    <source>
        <dbReference type="ARBA" id="ARBA00033063"/>
    </source>
</evidence>
<dbReference type="Proteomes" id="UP000000466">
    <property type="component" value="Chromosome"/>
</dbReference>
<gene>
    <name evidence="14" type="ordered locus">M5M_14340</name>
</gene>
<evidence type="ECO:0000259" key="13">
    <source>
        <dbReference type="Pfam" id="PF17243"/>
    </source>
</evidence>
<dbReference type="InterPro" id="IPR035243">
    <property type="entry name" value="TamA_POTRA_Dom_1"/>
</dbReference>
<dbReference type="Pfam" id="PF01103">
    <property type="entry name" value="Omp85"/>
    <property type="match status" value="1"/>
</dbReference>
<name>K4KLG1_SIMAS</name>
<feature type="domain" description="TamA POTRA" evidence="13">
    <location>
        <begin position="24"/>
        <end position="98"/>
    </location>
</feature>
<evidence type="ECO:0000256" key="10">
    <source>
        <dbReference type="ARBA" id="ARBA00093548"/>
    </source>
</evidence>
<proteinExistence type="inferred from homology"/>
<feature type="chain" id="PRO_5003878452" description="Translocation and assembly module subunit TamA" evidence="11">
    <location>
        <begin position="22"/>
        <end position="576"/>
    </location>
</feature>
<dbReference type="GO" id="GO:0009306">
    <property type="term" value="P:protein secretion"/>
    <property type="evidence" value="ECO:0007669"/>
    <property type="project" value="TreeGrafter"/>
</dbReference>
<evidence type="ECO:0000256" key="7">
    <source>
        <dbReference type="ARBA" id="ARBA00023136"/>
    </source>
</evidence>
<comment type="subcellular location">
    <subcellularLocation>
        <location evidence="1">Cell outer membrane</location>
    </subcellularLocation>
</comment>
<keyword evidence="6 11" id="KW-0732">Signal</keyword>
<feature type="domain" description="Bacterial surface antigen (D15)" evidence="12">
    <location>
        <begin position="295"/>
        <end position="573"/>
    </location>
</feature>
<dbReference type="InterPro" id="IPR000184">
    <property type="entry name" value="Bac_surfAg_D15"/>
</dbReference>
<keyword evidence="4" id="KW-1134">Transmembrane beta strand</keyword>
<evidence type="ECO:0000256" key="3">
    <source>
        <dbReference type="ARBA" id="ARBA00015419"/>
    </source>
</evidence>
<dbReference type="Gene3D" id="2.40.160.50">
    <property type="entry name" value="membrane protein fhac: a member of the omp85/tpsb transporter family"/>
    <property type="match status" value="1"/>
</dbReference>
<feature type="signal peptide" evidence="11">
    <location>
        <begin position="1"/>
        <end position="21"/>
    </location>
</feature>
<evidence type="ECO:0000259" key="12">
    <source>
        <dbReference type="Pfam" id="PF01103"/>
    </source>
</evidence>
<sequence>MTIARLLLLFCLCALAWCARAELLLDGVRGDVADNILVHTSLNDEPCDAPRWRIQQRRRDLAKQVNLALQAFGYYRASFTQTFTETPQCWQLTLTVEPGPRVLWRNIDVQLLDQPPALDESVLMLVQQPPLLPGAGLIHKDYDNYKASLLDSVKAQGYWRASFAQAELAIHPDDLAADAHLHLQLGPRYQFGQFNFSPVPLDQDLLHRLTGDVEGEPYTADALQDIYAQLQASNYFRSVLINPHINQNDDDQIVPMDVDLSMASQTSFGAGVGFSTDQGPRVRGDYQNRYFNEWGHKYRLDALVSRDLQEMSGTYTIPRAEAYREWYEISGGWIRESTSSYESTATTTRVRAVEAFAGDWILNTGVNLRRESYVIGSEPADEKWLIVPGAGFSWVDSETAVRQTYGLRFEAELTGSSQYWLSDVDYLQLRLKGKVIFPLGEKGRLLTRAEVAGTLKDDFSELPPSVRFFTGGDNSVRGYAYQSIGTENAEGEVIGGSHLAVLSAEYDYLFLPNWSASVFFDAGDAFDKAVNYKRGAGIGVRWYSPVGPLRLDIAVPLDREAGDGNYRLHIAVGADL</sequence>
<accession>K4KLG1</accession>
<evidence type="ECO:0000256" key="2">
    <source>
        <dbReference type="ARBA" id="ARBA00010248"/>
    </source>
</evidence>
<dbReference type="Pfam" id="PF17243">
    <property type="entry name" value="POTRA_TamA_1"/>
    <property type="match status" value="1"/>
</dbReference>
<dbReference type="Gene3D" id="3.10.20.310">
    <property type="entry name" value="membrane protein fhac"/>
    <property type="match status" value="3"/>
</dbReference>
<organism evidence="14 15">
    <name type="scientific">Simiduia agarivorans (strain DSM 21679 / JCM 13881 / BCRC 17597 / SA1)</name>
    <dbReference type="NCBI Taxonomy" id="1117647"/>
    <lineage>
        <taxon>Bacteria</taxon>
        <taxon>Pseudomonadati</taxon>
        <taxon>Pseudomonadota</taxon>
        <taxon>Gammaproteobacteria</taxon>
        <taxon>Cellvibrionales</taxon>
        <taxon>Cellvibrionaceae</taxon>
        <taxon>Simiduia</taxon>
    </lineage>
</organism>
<dbReference type="GO" id="GO:0009279">
    <property type="term" value="C:cell outer membrane"/>
    <property type="evidence" value="ECO:0007669"/>
    <property type="project" value="UniProtKB-SubCell"/>
</dbReference>
<protein>
    <recommendedName>
        <fullName evidence="3">Translocation and assembly module subunit TamA</fullName>
    </recommendedName>
    <alternativeName>
        <fullName evidence="9">Autotransporter assembly factor TamA</fullName>
    </alternativeName>
</protein>
<keyword evidence="15" id="KW-1185">Reference proteome</keyword>
<dbReference type="AlphaFoldDB" id="K4KLG1"/>
<dbReference type="eggNOG" id="COG0729">
    <property type="taxonomic scope" value="Bacteria"/>
</dbReference>
<evidence type="ECO:0000256" key="8">
    <source>
        <dbReference type="ARBA" id="ARBA00023237"/>
    </source>
</evidence>
<evidence type="ECO:0000256" key="1">
    <source>
        <dbReference type="ARBA" id="ARBA00004442"/>
    </source>
</evidence>
<evidence type="ECO:0000256" key="6">
    <source>
        <dbReference type="ARBA" id="ARBA00022729"/>
    </source>
</evidence>
<keyword evidence="7" id="KW-0472">Membrane</keyword>
<dbReference type="STRING" id="1117647.M5M_14340"/>
<evidence type="ECO:0000313" key="15">
    <source>
        <dbReference type="Proteomes" id="UP000000466"/>
    </source>
</evidence>
<evidence type="ECO:0000256" key="11">
    <source>
        <dbReference type="SAM" id="SignalP"/>
    </source>
</evidence>
<dbReference type="EMBL" id="CP003746">
    <property type="protein sequence ID" value="AFV00005.1"/>
    <property type="molecule type" value="Genomic_DNA"/>
</dbReference>
<dbReference type="KEGG" id="saga:M5M_14340"/>
<dbReference type="GO" id="GO:0097347">
    <property type="term" value="C:TAM protein secretion complex"/>
    <property type="evidence" value="ECO:0007669"/>
    <property type="project" value="TreeGrafter"/>
</dbReference>
<comment type="similarity">
    <text evidence="2">Belongs to the TamA family.</text>
</comment>
<dbReference type="PANTHER" id="PTHR12815">
    <property type="entry name" value="SORTING AND ASSEMBLY MACHINERY SAMM50 PROTEIN FAMILY MEMBER"/>
    <property type="match status" value="1"/>
</dbReference>
<dbReference type="InterPro" id="IPR039910">
    <property type="entry name" value="D15-like"/>
</dbReference>
<keyword evidence="5" id="KW-0812">Transmembrane</keyword>
<comment type="subunit">
    <text evidence="10">Interacts with TamB to form the translocation and assembly module (TAM).</text>
</comment>